<evidence type="ECO:0000313" key="1">
    <source>
        <dbReference type="EMBL" id="PPR07901.1"/>
    </source>
</evidence>
<name>A0A409YY23_9AGAR</name>
<evidence type="ECO:0000313" key="2">
    <source>
        <dbReference type="Proteomes" id="UP000284842"/>
    </source>
</evidence>
<organism evidence="1 2">
    <name type="scientific">Panaeolus cyanescens</name>
    <dbReference type="NCBI Taxonomy" id="181874"/>
    <lineage>
        <taxon>Eukaryota</taxon>
        <taxon>Fungi</taxon>
        <taxon>Dikarya</taxon>
        <taxon>Basidiomycota</taxon>
        <taxon>Agaricomycotina</taxon>
        <taxon>Agaricomycetes</taxon>
        <taxon>Agaricomycetidae</taxon>
        <taxon>Agaricales</taxon>
        <taxon>Agaricineae</taxon>
        <taxon>Galeropsidaceae</taxon>
        <taxon>Panaeolus</taxon>
    </lineage>
</organism>
<dbReference type="EMBL" id="NHTK01000307">
    <property type="protein sequence ID" value="PPR07901.1"/>
    <property type="molecule type" value="Genomic_DNA"/>
</dbReference>
<reference evidence="1 2" key="1">
    <citation type="journal article" date="2018" name="Evol. Lett.">
        <title>Horizontal gene cluster transfer increased hallucinogenic mushroom diversity.</title>
        <authorList>
            <person name="Reynolds H.T."/>
            <person name="Vijayakumar V."/>
            <person name="Gluck-Thaler E."/>
            <person name="Korotkin H.B."/>
            <person name="Matheny P.B."/>
            <person name="Slot J.C."/>
        </authorList>
    </citation>
    <scope>NUCLEOTIDE SEQUENCE [LARGE SCALE GENOMIC DNA]</scope>
    <source>
        <strain evidence="1 2">2629</strain>
    </source>
</reference>
<accession>A0A409YY23</accession>
<dbReference type="Proteomes" id="UP000284842">
    <property type="component" value="Unassembled WGS sequence"/>
</dbReference>
<protein>
    <submittedName>
        <fullName evidence="1">Uncharacterized protein</fullName>
    </submittedName>
</protein>
<comment type="caution">
    <text evidence="1">The sequence shown here is derived from an EMBL/GenBank/DDBJ whole genome shotgun (WGS) entry which is preliminary data.</text>
</comment>
<gene>
    <name evidence="1" type="ORF">CVT24_002814</name>
</gene>
<sequence length="514" mass="59867">MTDFNPYTQNDTRPDQNCVEISGVDVQKATEPPLKYNMEEAISKYMSPNEYQEFRRLQVTTGAIISGSFSFGFLAGITVQESDLNIYVETNHGYELYNWMICNGFTVQDEKSTPKSTYEEHLQKSRPPVLMGANTFERNGTNIRITYCCTSPMEAILNFQLTGLMTFITYNRGYCLYPYGTFVQQKMMQNGEGPVTMLAEKYARLGWAIEKTFLSVTPEIPSHPAWQGSRMVGDDKTWIVDLPNPLHVPRPNLIEAHSWTTSFSYDKCLKGWRIKLVYYIVDFASFRHAYTVGDPSIGDIMVKHLGLMRPCEQYSEEEEMSPPGTMFTTFVPLPEVPNGILRAAKKKLPIKSMFFIHYDRSSIDDNTFGHNWDSMGPYIFKKDHFRRGIAVELEKLHGYRNKLQRNWETRRLERYHIIHFQQFVDETRAELIKQIETWSEGEEKVKVFQEKNNTVPHPTIKKKSDMVSGMTLAIMEHQQQWTARKVMFLHEDWKALKKGKDQLMNTYVARWKRI</sequence>
<proteinExistence type="predicted"/>
<dbReference type="AlphaFoldDB" id="A0A409YY23"/>
<keyword evidence="2" id="KW-1185">Reference proteome</keyword>
<dbReference type="InParanoid" id="A0A409YY23"/>
<dbReference type="OrthoDB" id="3041043at2759"/>